<dbReference type="EMBL" id="UINC01213243">
    <property type="protein sequence ID" value="SVE37929.1"/>
    <property type="molecule type" value="Genomic_DNA"/>
</dbReference>
<gene>
    <name evidence="1" type="ORF">METZ01_LOCUS490783</name>
</gene>
<organism evidence="1">
    <name type="scientific">marine metagenome</name>
    <dbReference type="NCBI Taxonomy" id="408172"/>
    <lineage>
        <taxon>unclassified sequences</taxon>
        <taxon>metagenomes</taxon>
        <taxon>ecological metagenomes</taxon>
    </lineage>
</organism>
<feature type="non-terminal residue" evidence="1">
    <location>
        <position position="44"/>
    </location>
</feature>
<protein>
    <submittedName>
        <fullName evidence="1">Uncharacterized protein</fullName>
    </submittedName>
</protein>
<evidence type="ECO:0000313" key="1">
    <source>
        <dbReference type="EMBL" id="SVE37929.1"/>
    </source>
</evidence>
<dbReference type="AlphaFoldDB" id="A0A383D0W7"/>
<proteinExistence type="predicted"/>
<sequence>MTQATCMGVISAPLFPYQIKGEIILNTYSNLARYLLQKLVSSCN</sequence>
<reference evidence="1" key="1">
    <citation type="submission" date="2018-05" db="EMBL/GenBank/DDBJ databases">
        <authorList>
            <person name="Lanie J.A."/>
            <person name="Ng W.-L."/>
            <person name="Kazmierczak K.M."/>
            <person name="Andrzejewski T.M."/>
            <person name="Davidsen T.M."/>
            <person name="Wayne K.J."/>
            <person name="Tettelin H."/>
            <person name="Glass J.I."/>
            <person name="Rusch D."/>
            <person name="Podicherti R."/>
            <person name="Tsui H.-C.T."/>
            <person name="Winkler M.E."/>
        </authorList>
    </citation>
    <scope>NUCLEOTIDE SEQUENCE</scope>
</reference>
<name>A0A383D0W7_9ZZZZ</name>
<accession>A0A383D0W7</accession>